<dbReference type="EMBL" id="BAEK01000073">
    <property type="protein sequence ID" value="GAC06903.1"/>
    <property type="molecule type" value="Genomic_DNA"/>
</dbReference>
<evidence type="ECO:0000313" key="1">
    <source>
        <dbReference type="EMBL" id="GAC06903.1"/>
    </source>
</evidence>
<protein>
    <submittedName>
        <fullName evidence="1">Uncharacterized protein</fullName>
    </submittedName>
</protein>
<gene>
    <name evidence="1" type="ORF">GAGA_4070</name>
</gene>
<dbReference type="Proteomes" id="UP000008372">
    <property type="component" value="Unassembled WGS sequence"/>
</dbReference>
<comment type="caution">
    <text evidence="1">The sequence shown here is derived from an EMBL/GenBank/DDBJ whole genome shotgun (WGS) entry which is preliminary data.</text>
</comment>
<sequence>MYELRSSKASVASAAVPIGTTLACVMTGNIKNDNNVKNIIFFTHEFLFLYVNFIYL</sequence>
<accession>A0ABQ0ICA6</accession>
<keyword evidence="2" id="KW-1185">Reference proteome</keyword>
<organism evidence="1 2">
    <name type="scientific">Paraglaciecola agarilytica NO2</name>
    <dbReference type="NCBI Taxonomy" id="1125747"/>
    <lineage>
        <taxon>Bacteria</taxon>
        <taxon>Pseudomonadati</taxon>
        <taxon>Pseudomonadota</taxon>
        <taxon>Gammaproteobacteria</taxon>
        <taxon>Alteromonadales</taxon>
        <taxon>Alteromonadaceae</taxon>
        <taxon>Paraglaciecola</taxon>
    </lineage>
</organism>
<dbReference type="PROSITE" id="PS51257">
    <property type="entry name" value="PROKAR_LIPOPROTEIN"/>
    <property type="match status" value="1"/>
</dbReference>
<reference evidence="1 2" key="1">
    <citation type="journal article" date="2014" name="Environ. Microbiol.">
        <title>Comparative genomics of the marine bacterial genus Glaciecola reveals the high degree of genomic diversity and genomic characteristic for cold adaptation.</title>
        <authorList>
            <person name="Qin Q.L."/>
            <person name="Xie B.B."/>
            <person name="Yu Y."/>
            <person name="Shu Y.L."/>
            <person name="Rong J.C."/>
            <person name="Zhang Y.J."/>
            <person name="Zhao D.L."/>
            <person name="Chen X.L."/>
            <person name="Zhang X.Y."/>
            <person name="Chen B."/>
            <person name="Zhou B.C."/>
            <person name="Zhang Y.Z."/>
        </authorList>
    </citation>
    <scope>NUCLEOTIDE SEQUENCE [LARGE SCALE GENOMIC DNA]</scope>
    <source>
        <strain evidence="1 2">NO2</strain>
    </source>
</reference>
<proteinExistence type="predicted"/>
<name>A0ABQ0ICA6_9ALTE</name>
<evidence type="ECO:0000313" key="2">
    <source>
        <dbReference type="Proteomes" id="UP000008372"/>
    </source>
</evidence>